<name>A0A3D9SXG9_9ACTN</name>
<evidence type="ECO:0000256" key="1">
    <source>
        <dbReference type="SAM" id="MobiDB-lite"/>
    </source>
</evidence>
<sequence length="424" mass="45262">MAGLEPAEALNRIHARLGVPADISGHGAEGKLDRPALAYCLQEFAAARSQDLDRAVVDVVTTYHDAAGAGTRDLGPLIARAAALEFVLNARQHPGPSRGYREGHAQAQALSQVYGGPRDHTPVNALRDHLRGADNDLLRGFADSIVAFAMAHQRLLVRTEALGFPNPFRSLLEAGHHLVQHLPDTAMLIAVTLGQLARPPEPHRPIRGDPLRPDLGVGDSVLIIDGVPGRRGGVNGIITSASHLSDPGAGDITLPIFTVRFPGLETPKSYSGPDLEPMAPFPGVRTSRGNVSNILEAETLIISLEAAKVASWPVTSGPRERVDNADLIRLRSALSAWSAVPVLGLHRRLREQVIAAAERMTVVIDSAVWLPSALDHDQQAVSRSAARSAGLDTPQAPEPPTASHRRAQPRRGNPPSNKRRGPAR</sequence>
<feature type="region of interest" description="Disordered" evidence="1">
    <location>
        <begin position="380"/>
        <end position="424"/>
    </location>
</feature>
<reference evidence="2 3" key="1">
    <citation type="submission" date="2018-08" db="EMBL/GenBank/DDBJ databases">
        <title>Sequencing the genomes of 1000 actinobacteria strains.</title>
        <authorList>
            <person name="Klenk H.-P."/>
        </authorList>
    </citation>
    <scope>NUCLEOTIDE SEQUENCE [LARGE SCALE GENOMIC DNA]</scope>
    <source>
        <strain evidence="2 3">DSM 43927</strain>
    </source>
</reference>
<gene>
    <name evidence="2" type="ORF">DFJ69_6206</name>
</gene>
<organism evidence="2 3">
    <name type="scientific">Thermomonospora umbrina</name>
    <dbReference type="NCBI Taxonomy" id="111806"/>
    <lineage>
        <taxon>Bacteria</taxon>
        <taxon>Bacillati</taxon>
        <taxon>Actinomycetota</taxon>
        <taxon>Actinomycetes</taxon>
        <taxon>Streptosporangiales</taxon>
        <taxon>Thermomonosporaceae</taxon>
        <taxon>Thermomonospora</taxon>
    </lineage>
</organism>
<evidence type="ECO:0000313" key="2">
    <source>
        <dbReference type="EMBL" id="REF00650.1"/>
    </source>
</evidence>
<dbReference type="AlphaFoldDB" id="A0A3D9SXG9"/>
<proteinExistence type="predicted"/>
<evidence type="ECO:0000313" key="3">
    <source>
        <dbReference type="Proteomes" id="UP000256661"/>
    </source>
</evidence>
<accession>A0A3D9SXG9</accession>
<comment type="caution">
    <text evidence="2">The sequence shown here is derived from an EMBL/GenBank/DDBJ whole genome shotgun (WGS) entry which is preliminary data.</text>
</comment>
<dbReference type="Proteomes" id="UP000256661">
    <property type="component" value="Unassembled WGS sequence"/>
</dbReference>
<keyword evidence="3" id="KW-1185">Reference proteome</keyword>
<dbReference type="RefSeq" id="WP_147312506.1">
    <property type="nucleotide sequence ID" value="NZ_QTTT01000001.1"/>
</dbReference>
<dbReference type="OrthoDB" id="3468152at2"/>
<dbReference type="EMBL" id="QTTT01000001">
    <property type="protein sequence ID" value="REF00650.1"/>
    <property type="molecule type" value="Genomic_DNA"/>
</dbReference>
<protein>
    <submittedName>
        <fullName evidence="2">Uncharacterized protein</fullName>
    </submittedName>
</protein>